<dbReference type="Gene3D" id="3.40.190.10">
    <property type="entry name" value="Periplasmic binding protein-like II"/>
    <property type="match status" value="1"/>
</dbReference>
<dbReference type="RefSeq" id="WP_389358541.1">
    <property type="nucleotide sequence ID" value="NZ_JBIACK010000001.1"/>
</dbReference>
<dbReference type="InterPro" id="IPR039424">
    <property type="entry name" value="SBP_5"/>
</dbReference>
<evidence type="ECO:0000256" key="1">
    <source>
        <dbReference type="ARBA" id="ARBA00023125"/>
    </source>
</evidence>
<reference evidence="4 5" key="1">
    <citation type="submission" date="2024-08" db="EMBL/GenBank/DDBJ databases">
        <title>Two novel Cytobacillus novel species.</title>
        <authorList>
            <person name="Liu G."/>
        </authorList>
    </citation>
    <scope>NUCLEOTIDE SEQUENCE [LARGE SCALE GENOMIC DNA]</scope>
    <source>
        <strain evidence="4 5">FJAT-54145</strain>
    </source>
</reference>
<keyword evidence="1" id="KW-0238">DNA-binding</keyword>
<dbReference type="InterPro" id="IPR025370">
    <property type="entry name" value="SgrR_HTH_N"/>
</dbReference>
<dbReference type="PANTHER" id="PTHR30290">
    <property type="entry name" value="PERIPLASMIC BINDING COMPONENT OF ABC TRANSPORTER"/>
    <property type="match status" value="1"/>
</dbReference>
<name>A0ABW6K6V7_9BACI</name>
<evidence type="ECO:0000259" key="3">
    <source>
        <dbReference type="Pfam" id="PF12793"/>
    </source>
</evidence>
<evidence type="ECO:0000313" key="4">
    <source>
        <dbReference type="EMBL" id="MFE8699928.1"/>
    </source>
</evidence>
<dbReference type="Pfam" id="PF12793">
    <property type="entry name" value="SgrR_N"/>
    <property type="match status" value="1"/>
</dbReference>
<proteinExistence type="predicted"/>
<keyword evidence="5" id="KW-1185">Reference proteome</keyword>
<comment type="caution">
    <text evidence="4">The sequence shown here is derived from an EMBL/GenBank/DDBJ whole genome shotgun (WGS) entry which is preliminary data.</text>
</comment>
<evidence type="ECO:0000313" key="5">
    <source>
        <dbReference type="Proteomes" id="UP001601059"/>
    </source>
</evidence>
<dbReference type="PANTHER" id="PTHR30290:SF72">
    <property type="entry name" value="HTH-TYPE TRANSCRIPTIONAL REGULATOR SGRR"/>
    <property type="match status" value="1"/>
</dbReference>
<protein>
    <submittedName>
        <fullName evidence="4">ABC transporter substrate-binding protein</fullName>
    </submittedName>
</protein>
<dbReference type="InterPro" id="IPR000914">
    <property type="entry name" value="SBP_5_dom"/>
</dbReference>
<organism evidence="4 5">
    <name type="scientific">Cytobacillus spartinae</name>
    <dbReference type="NCBI Taxonomy" id="3299023"/>
    <lineage>
        <taxon>Bacteria</taxon>
        <taxon>Bacillati</taxon>
        <taxon>Bacillota</taxon>
        <taxon>Bacilli</taxon>
        <taxon>Bacillales</taxon>
        <taxon>Bacillaceae</taxon>
        <taxon>Cytobacillus</taxon>
    </lineage>
</organism>
<dbReference type="Proteomes" id="UP001601059">
    <property type="component" value="Unassembled WGS sequence"/>
</dbReference>
<accession>A0ABW6K6V7</accession>
<feature type="domain" description="Transcriptional regulator SgrR N-terminal HTH" evidence="3">
    <location>
        <begin position="4"/>
        <end position="104"/>
    </location>
</feature>
<dbReference type="Gene3D" id="3.10.105.10">
    <property type="entry name" value="Dipeptide-binding Protein, Domain 3"/>
    <property type="match status" value="1"/>
</dbReference>
<dbReference type="EMBL" id="JBIACK010000001">
    <property type="protein sequence ID" value="MFE8699928.1"/>
    <property type="molecule type" value="Genomic_DNA"/>
</dbReference>
<evidence type="ECO:0000259" key="2">
    <source>
        <dbReference type="Pfam" id="PF00496"/>
    </source>
</evidence>
<gene>
    <name evidence="4" type="ORF">ACFYKX_04745</name>
</gene>
<sequence>MNIEQYYLDLRKHYESIKEEETLWISMDELSERLRCTKRNAQLLVHKMVDQKLIQWVPGKGRGNKSRLLFLRPVSEVILQKAKQLTLEKKLTEAWELMEQYHSKKYDFNEWLSNRFGMKHEGEKDILRYPFYRPILQLDPTFVRRRTEAHLVRQLFNTLVKYDVSTRLVIPDLAHFWESNASKDKWRFYLKKGVRFHHGKELTSQDIVFTFDRIKKESPFSLIKNVIESATAIEKYVVDISLTEPTSLFLPLICLDSSLIVPSDLEEIDQKQSFMSYPIGTGPFRVKKNDTSELILEAHEDYFEGRPHLDKIEIWVWPDYEKSFVKGTNEPNDIYFMDYEREHHSLTKLTNIEQGATFLTFNLQKDGPLQDQFLRKSIHYGIDRLKMVHELGGNREMPSNGFFPIHSKDSFESTFNLSYAKSYLARSNYKGELLSIYTYEMKINEQNGHWLVKELVHIGINVQLIVLPITELANHRILHKADMILSGEVFGDQVDLGIIEMFTFEYGFINNHLGVDQRRIVTETLEQCKKLDDLGSRNQALIKLQQQLIEDNQLIFLYHSNQKLQHDLSVNGVMLNAWGKVDFKNVWIKKSLNL</sequence>
<dbReference type="Pfam" id="PF00496">
    <property type="entry name" value="SBP_bac_5"/>
    <property type="match status" value="1"/>
</dbReference>
<feature type="domain" description="Solute-binding protein family 5" evidence="2">
    <location>
        <begin position="169"/>
        <end position="492"/>
    </location>
</feature>
<dbReference type="SUPFAM" id="SSF53850">
    <property type="entry name" value="Periplasmic binding protein-like II"/>
    <property type="match status" value="1"/>
</dbReference>